<keyword evidence="1" id="KW-1133">Transmembrane helix</keyword>
<keyword evidence="1" id="KW-0812">Transmembrane</keyword>
<reference evidence="2 3" key="1">
    <citation type="submission" date="2015-12" db="EMBL/GenBank/DDBJ databases">
        <title>The genome of Folsomia candida.</title>
        <authorList>
            <person name="Faddeeva A."/>
            <person name="Derks M.F."/>
            <person name="Anvar Y."/>
            <person name="Smit S."/>
            <person name="Van Straalen N."/>
            <person name="Roelofs D."/>
        </authorList>
    </citation>
    <scope>NUCLEOTIDE SEQUENCE [LARGE SCALE GENOMIC DNA]</scope>
    <source>
        <strain evidence="2 3">VU population</strain>
        <tissue evidence="2">Whole body</tissue>
    </source>
</reference>
<name>A0A226EW98_FOLCA</name>
<evidence type="ECO:0000313" key="2">
    <source>
        <dbReference type="EMBL" id="OXA61925.1"/>
    </source>
</evidence>
<keyword evidence="3" id="KW-1185">Reference proteome</keyword>
<dbReference type="OrthoDB" id="406773at2759"/>
<feature type="transmembrane region" description="Helical" evidence="1">
    <location>
        <begin position="25"/>
        <end position="42"/>
    </location>
</feature>
<protein>
    <submittedName>
        <fullName evidence="2">Uncharacterized protein</fullName>
    </submittedName>
</protein>
<keyword evidence="1" id="KW-0472">Membrane</keyword>
<organism evidence="2 3">
    <name type="scientific">Folsomia candida</name>
    <name type="common">Springtail</name>
    <dbReference type="NCBI Taxonomy" id="158441"/>
    <lineage>
        <taxon>Eukaryota</taxon>
        <taxon>Metazoa</taxon>
        <taxon>Ecdysozoa</taxon>
        <taxon>Arthropoda</taxon>
        <taxon>Hexapoda</taxon>
        <taxon>Collembola</taxon>
        <taxon>Entomobryomorpha</taxon>
        <taxon>Isotomoidea</taxon>
        <taxon>Isotomidae</taxon>
        <taxon>Proisotominae</taxon>
        <taxon>Folsomia</taxon>
    </lineage>
</organism>
<dbReference type="AlphaFoldDB" id="A0A226EW98"/>
<evidence type="ECO:0000256" key="1">
    <source>
        <dbReference type="SAM" id="Phobius"/>
    </source>
</evidence>
<dbReference type="EMBL" id="LNIX01000001">
    <property type="protein sequence ID" value="OXA61925.1"/>
    <property type="molecule type" value="Genomic_DNA"/>
</dbReference>
<proteinExistence type="predicted"/>
<accession>A0A226EW98</accession>
<evidence type="ECO:0000313" key="3">
    <source>
        <dbReference type="Proteomes" id="UP000198287"/>
    </source>
</evidence>
<dbReference type="InterPro" id="IPR029063">
    <property type="entry name" value="SAM-dependent_MTases_sf"/>
</dbReference>
<dbReference type="Proteomes" id="UP000198287">
    <property type="component" value="Unassembled WGS sequence"/>
</dbReference>
<comment type="caution">
    <text evidence="2">The sequence shown here is derived from an EMBL/GenBank/DDBJ whole genome shotgun (WGS) entry which is preliminary data.</text>
</comment>
<sequence>MPNIPNNELITHRPKSMCLNLQNHPIFKITVAIVVTVLYFHWMTQIHEKHDNLIKQSGEDTVELLRSFETKTLSSFESLKNKVASLSQPTQPTQTEGNKIDFGVADTGFWEGMYAKSRHVKTLLELGCGTGAYAKQMKAAGILVACYDGNPQTQDLSEGRCGVVDLSKPLDFVNSNGHFHSKLGNIFQKNLRIFL</sequence>
<dbReference type="SUPFAM" id="SSF53335">
    <property type="entry name" value="S-adenosyl-L-methionine-dependent methyltransferases"/>
    <property type="match status" value="1"/>
</dbReference>
<gene>
    <name evidence="2" type="ORF">Fcan01_00514</name>
</gene>